<evidence type="ECO:0000256" key="1">
    <source>
        <dbReference type="SAM" id="Phobius"/>
    </source>
</evidence>
<dbReference type="EMBL" id="JAZGQO010000001">
    <property type="protein sequence ID" value="KAK6195248.1"/>
    <property type="molecule type" value="Genomic_DNA"/>
</dbReference>
<dbReference type="Pfam" id="PF14808">
    <property type="entry name" value="TMEM164"/>
    <property type="match status" value="1"/>
</dbReference>
<feature type="transmembrane region" description="Helical" evidence="1">
    <location>
        <begin position="194"/>
        <end position="218"/>
    </location>
</feature>
<organism evidence="2 3">
    <name type="scientific">Patella caerulea</name>
    <name type="common">Rayed Mediterranean limpet</name>
    <dbReference type="NCBI Taxonomy" id="87958"/>
    <lineage>
        <taxon>Eukaryota</taxon>
        <taxon>Metazoa</taxon>
        <taxon>Spiralia</taxon>
        <taxon>Lophotrochozoa</taxon>
        <taxon>Mollusca</taxon>
        <taxon>Gastropoda</taxon>
        <taxon>Patellogastropoda</taxon>
        <taxon>Patelloidea</taxon>
        <taxon>Patellidae</taxon>
        <taxon>Patella</taxon>
    </lineage>
</organism>
<sequence>MAANDSHVGILDFVLGGIDFAVPGNGGKECAAYLSNTQRMVESVLFLLFAAGLIWCWYSKLKLPPLGKDVFNREIDYWGKRVMLFCMCLTFGIELGYKFASRTMIFVFYPCHVATSIQIFLLAVPPKRYVTGIFRLQLYILNGALLAILFPVTDTRILPFELELYYIQHVLMLIVPLYLLRMGGVYIPEKLSDFSWSLVAMGILFIYHFIPLQIGALISHVNLNNMLCPAVSDPFHGQFYRLCGSAHQILLIPLQGKIYALIAQYFNIQPKHDYLVEEYWFVKSTTNEKTANEKSSSHIKQN</sequence>
<feature type="transmembrane region" description="Helical" evidence="1">
    <location>
        <begin position="136"/>
        <end position="153"/>
    </location>
</feature>
<keyword evidence="1" id="KW-1133">Transmembrane helix</keyword>
<accession>A0AAN8KHQ2</accession>
<reference evidence="2 3" key="1">
    <citation type="submission" date="2024-01" db="EMBL/GenBank/DDBJ databases">
        <title>The genome of the rayed Mediterranean limpet Patella caerulea (Linnaeus, 1758).</title>
        <authorList>
            <person name="Anh-Thu Weber A."/>
            <person name="Halstead-Nussloch G."/>
        </authorList>
    </citation>
    <scope>NUCLEOTIDE SEQUENCE [LARGE SCALE GENOMIC DNA]</scope>
    <source>
        <strain evidence="2">AATW-2023a</strain>
        <tissue evidence="2">Whole specimen</tissue>
    </source>
</reference>
<dbReference type="InterPro" id="IPR026508">
    <property type="entry name" value="TMEM164"/>
</dbReference>
<comment type="caution">
    <text evidence="2">The sequence shown here is derived from an EMBL/GenBank/DDBJ whole genome shotgun (WGS) entry which is preliminary data.</text>
</comment>
<proteinExistence type="predicted"/>
<dbReference type="AlphaFoldDB" id="A0AAN8KHQ2"/>
<keyword evidence="1" id="KW-0812">Transmembrane</keyword>
<feature type="transmembrane region" description="Helical" evidence="1">
    <location>
        <begin position="165"/>
        <end position="187"/>
    </location>
</feature>
<name>A0AAN8KHQ2_PATCE</name>
<feature type="transmembrane region" description="Helical" evidence="1">
    <location>
        <begin position="106"/>
        <end position="124"/>
    </location>
</feature>
<evidence type="ECO:0000313" key="2">
    <source>
        <dbReference type="EMBL" id="KAK6195248.1"/>
    </source>
</evidence>
<protein>
    <recommendedName>
        <fullName evidence="4">Transmembrane protein 164</fullName>
    </recommendedName>
</protein>
<keyword evidence="3" id="KW-1185">Reference proteome</keyword>
<evidence type="ECO:0008006" key="4">
    <source>
        <dbReference type="Google" id="ProtNLM"/>
    </source>
</evidence>
<gene>
    <name evidence="2" type="ORF">SNE40_000718</name>
</gene>
<dbReference type="PANTHER" id="PTHR20948:SF2">
    <property type="entry name" value="TRANSMEMBRANE PROTEIN 164"/>
    <property type="match status" value="1"/>
</dbReference>
<dbReference type="Proteomes" id="UP001347796">
    <property type="component" value="Unassembled WGS sequence"/>
</dbReference>
<evidence type="ECO:0000313" key="3">
    <source>
        <dbReference type="Proteomes" id="UP001347796"/>
    </source>
</evidence>
<feature type="transmembrane region" description="Helical" evidence="1">
    <location>
        <begin position="43"/>
        <end position="61"/>
    </location>
</feature>
<keyword evidence="1" id="KW-0472">Membrane</keyword>
<dbReference type="PANTHER" id="PTHR20948">
    <property type="entry name" value="TRANSMEMBRANE PROTEIN 164"/>
    <property type="match status" value="1"/>
</dbReference>